<gene>
    <name evidence="1" type="ORF">DAT561_0062</name>
</gene>
<name>A0A2Z5Y0A0_9ENTE</name>
<reference evidence="1 2" key="1">
    <citation type="submission" date="2018-01" db="EMBL/GenBank/DDBJ databases">
        <title>Whole genome sequence of Melissococcus plutonius DAT561.</title>
        <authorList>
            <person name="Okumura K."/>
            <person name="Takamatsu D."/>
            <person name="Okura M."/>
        </authorList>
    </citation>
    <scope>NUCLEOTIDE SEQUENCE [LARGE SCALE GENOMIC DNA]</scope>
    <source>
        <strain evidence="1 2">DAT561</strain>
    </source>
</reference>
<dbReference type="Proteomes" id="UP000269226">
    <property type="component" value="Chromosome"/>
</dbReference>
<evidence type="ECO:0000313" key="2">
    <source>
        <dbReference type="Proteomes" id="UP000269226"/>
    </source>
</evidence>
<dbReference type="RefSeq" id="WP_423366748.1">
    <property type="nucleotide sequence ID" value="NZ_JASSQW010000026.1"/>
</dbReference>
<evidence type="ECO:0000313" key="1">
    <source>
        <dbReference type="EMBL" id="BBC60233.1"/>
    </source>
</evidence>
<proteinExistence type="predicted"/>
<sequence length="190" mass="22846">MNRLFSIQFIDKEIIEWVNRIALKQNNIGPIIICKRLFKEDVISLSLSSFYKRLKKQDFLKKIWMNGLIPSNLSKDKIKKMTKDKYRWTLSLENWQKEKISSKNLMNNRSFIQSSCPNIDEIFSYDEFTNNHSKNDWNYKFKTVIKEIEQIRVCLVLKNYDSNFTIRLSIIYLHIICKNGKKIEDVFLLF</sequence>
<organism evidence="1 2">
    <name type="scientific">Melissococcus plutonius</name>
    <dbReference type="NCBI Taxonomy" id="33970"/>
    <lineage>
        <taxon>Bacteria</taxon>
        <taxon>Bacillati</taxon>
        <taxon>Bacillota</taxon>
        <taxon>Bacilli</taxon>
        <taxon>Lactobacillales</taxon>
        <taxon>Enterococcaceae</taxon>
        <taxon>Melissococcus</taxon>
    </lineage>
</organism>
<dbReference type="AlphaFoldDB" id="A0A2Z5Y0A0"/>
<dbReference type="EMBL" id="AP018492">
    <property type="protein sequence ID" value="BBC60233.1"/>
    <property type="molecule type" value="Genomic_DNA"/>
</dbReference>
<accession>A0A2Z5Y0A0</accession>
<protein>
    <submittedName>
        <fullName evidence="1">Uncharacterized protein</fullName>
    </submittedName>
</protein>